<dbReference type="Proteomes" id="UP000838756">
    <property type="component" value="Unassembled WGS sequence"/>
</dbReference>
<proteinExistence type="predicted"/>
<gene>
    <name evidence="1" type="primary">jg15889</name>
    <name evidence="1" type="ORF">PAEG_LOCUS26647</name>
</gene>
<name>A0A8S4SNB2_9NEOP</name>
<dbReference type="EMBL" id="CAKXAJ010026428">
    <property type="protein sequence ID" value="CAH2268258.1"/>
    <property type="molecule type" value="Genomic_DNA"/>
</dbReference>
<evidence type="ECO:0000313" key="1">
    <source>
        <dbReference type="EMBL" id="CAH2268258.1"/>
    </source>
</evidence>
<keyword evidence="2" id="KW-1185">Reference proteome</keyword>
<organism evidence="1 2">
    <name type="scientific">Pararge aegeria aegeria</name>
    <dbReference type="NCBI Taxonomy" id="348720"/>
    <lineage>
        <taxon>Eukaryota</taxon>
        <taxon>Metazoa</taxon>
        <taxon>Ecdysozoa</taxon>
        <taxon>Arthropoda</taxon>
        <taxon>Hexapoda</taxon>
        <taxon>Insecta</taxon>
        <taxon>Pterygota</taxon>
        <taxon>Neoptera</taxon>
        <taxon>Endopterygota</taxon>
        <taxon>Lepidoptera</taxon>
        <taxon>Glossata</taxon>
        <taxon>Ditrysia</taxon>
        <taxon>Papilionoidea</taxon>
        <taxon>Nymphalidae</taxon>
        <taxon>Satyrinae</taxon>
        <taxon>Satyrini</taxon>
        <taxon>Parargina</taxon>
        <taxon>Pararge</taxon>
    </lineage>
</organism>
<sequence>MLQYQWEGHIARITDRGRGPKLLEWRLHIVKRSVGQAHWAGKTTSSESLGAAGNKRDTTVELGNTYKRSMRSKCQCLEVMIMKIVEF</sequence>
<protein>
    <submittedName>
        <fullName evidence="1">Jg15889 protein</fullName>
    </submittedName>
</protein>
<accession>A0A8S4SNB2</accession>
<comment type="caution">
    <text evidence="1">The sequence shown here is derived from an EMBL/GenBank/DDBJ whole genome shotgun (WGS) entry which is preliminary data.</text>
</comment>
<dbReference type="AlphaFoldDB" id="A0A8S4SNB2"/>
<reference evidence="1" key="1">
    <citation type="submission" date="2022-03" db="EMBL/GenBank/DDBJ databases">
        <authorList>
            <person name="Lindestad O."/>
        </authorList>
    </citation>
    <scope>NUCLEOTIDE SEQUENCE</scope>
</reference>
<evidence type="ECO:0000313" key="2">
    <source>
        <dbReference type="Proteomes" id="UP000838756"/>
    </source>
</evidence>